<keyword evidence="2" id="KW-1185">Reference proteome</keyword>
<proteinExistence type="predicted"/>
<organism evidence="1 2">
    <name type="scientific">Plakobranchus ocellatus</name>
    <dbReference type="NCBI Taxonomy" id="259542"/>
    <lineage>
        <taxon>Eukaryota</taxon>
        <taxon>Metazoa</taxon>
        <taxon>Spiralia</taxon>
        <taxon>Lophotrochozoa</taxon>
        <taxon>Mollusca</taxon>
        <taxon>Gastropoda</taxon>
        <taxon>Heterobranchia</taxon>
        <taxon>Euthyneura</taxon>
        <taxon>Panpulmonata</taxon>
        <taxon>Sacoglossa</taxon>
        <taxon>Placobranchoidea</taxon>
        <taxon>Plakobranchidae</taxon>
        <taxon>Plakobranchus</taxon>
    </lineage>
</organism>
<reference evidence="1 2" key="1">
    <citation type="journal article" date="2021" name="Elife">
        <title>Chloroplast acquisition without the gene transfer in kleptoplastic sea slugs, Plakobranchus ocellatus.</title>
        <authorList>
            <person name="Maeda T."/>
            <person name="Takahashi S."/>
            <person name="Yoshida T."/>
            <person name="Shimamura S."/>
            <person name="Takaki Y."/>
            <person name="Nagai Y."/>
            <person name="Toyoda A."/>
            <person name="Suzuki Y."/>
            <person name="Arimoto A."/>
            <person name="Ishii H."/>
            <person name="Satoh N."/>
            <person name="Nishiyama T."/>
            <person name="Hasebe M."/>
            <person name="Maruyama T."/>
            <person name="Minagawa J."/>
            <person name="Obokata J."/>
            <person name="Shigenobu S."/>
        </authorList>
    </citation>
    <scope>NUCLEOTIDE SEQUENCE [LARGE SCALE GENOMIC DNA]</scope>
</reference>
<protein>
    <submittedName>
        <fullName evidence="1">Uncharacterized protein</fullName>
    </submittedName>
</protein>
<name>A0AAV3YB80_9GAST</name>
<dbReference type="EMBL" id="BLXT01000722">
    <property type="protein sequence ID" value="GFN79749.1"/>
    <property type="molecule type" value="Genomic_DNA"/>
</dbReference>
<gene>
    <name evidence="1" type="ORF">PoB_000625500</name>
</gene>
<dbReference type="Proteomes" id="UP000735302">
    <property type="component" value="Unassembled WGS sequence"/>
</dbReference>
<dbReference type="AlphaFoldDB" id="A0AAV3YB80"/>
<evidence type="ECO:0000313" key="1">
    <source>
        <dbReference type="EMBL" id="GFN79749.1"/>
    </source>
</evidence>
<evidence type="ECO:0000313" key="2">
    <source>
        <dbReference type="Proteomes" id="UP000735302"/>
    </source>
</evidence>
<sequence>MNFYHQSGYSLAVCKLDVHLLRFPVFLNVLFSESFSDHNAAASTVHPAIGHWYFERDLYMTGTCGRQHWQSASVLHLNVMDCGLDNVHFRHWNIVPKCKLTK</sequence>
<comment type="caution">
    <text evidence="1">The sequence shown here is derived from an EMBL/GenBank/DDBJ whole genome shotgun (WGS) entry which is preliminary data.</text>
</comment>
<accession>A0AAV3YB80</accession>